<dbReference type="EMBL" id="CARXXK010000002">
    <property type="protein sequence ID" value="CAI6357773.1"/>
    <property type="molecule type" value="Genomic_DNA"/>
</dbReference>
<comment type="caution">
    <text evidence="1">The sequence shown here is derived from an EMBL/GenBank/DDBJ whole genome shotgun (WGS) entry which is preliminary data.</text>
</comment>
<name>A0AAV0WPM6_9HEMI</name>
<gene>
    <name evidence="1" type="ORF">MEUPH1_LOCUS13364</name>
</gene>
<evidence type="ECO:0000313" key="2">
    <source>
        <dbReference type="Proteomes" id="UP001160148"/>
    </source>
</evidence>
<dbReference type="InterPro" id="IPR012337">
    <property type="entry name" value="RNaseH-like_sf"/>
</dbReference>
<dbReference type="Proteomes" id="UP001160148">
    <property type="component" value="Unassembled WGS sequence"/>
</dbReference>
<dbReference type="SUPFAM" id="SSF53098">
    <property type="entry name" value="Ribonuclease H-like"/>
    <property type="match status" value="1"/>
</dbReference>
<proteinExistence type="predicted"/>
<dbReference type="InterPro" id="IPR052958">
    <property type="entry name" value="IFN-induced_PKR_regulator"/>
</dbReference>
<evidence type="ECO:0000313" key="1">
    <source>
        <dbReference type="EMBL" id="CAI6357773.1"/>
    </source>
</evidence>
<dbReference type="PANTHER" id="PTHR46289:SF14">
    <property type="entry name" value="DUF4371 DOMAIN-CONTAINING PROTEIN"/>
    <property type="match status" value="1"/>
</dbReference>
<keyword evidence="2" id="KW-1185">Reference proteome</keyword>
<sequence>MYESFLKFVPVDDVSGQSLANHIITELKGLNIEIKNLRGQGYDGAASMSGKLNGVAALIRKEYPSALYIHCSAHNLNLSVSYACNIQGIRNTMGTVEACYNFLNTPKRQNFFNTHLAELKKKETSSNKQKLKRLCPTRWVERYNSIETFNEFFPAIIYCLEEMITWKDIDTSSKANQLLLALQSSEFNVALSILNHIFQYTQSLCKYLQSKNIDLVVAVKSY</sequence>
<dbReference type="PANTHER" id="PTHR46289">
    <property type="entry name" value="52 KDA REPRESSOR OF THE INHIBITOR OF THE PROTEIN KINASE-LIKE PROTEIN-RELATED"/>
    <property type="match status" value="1"/>
</dbReference>
<accession>A0AAV0WPM6</accession>
<reference evidence="1 2" key="1">
    <citation type="submission" date="2023-01" db="EMBL/GenBank/DDBJ databases">
        <authorList>
            <person name="Whitehead M."/>
        </authorList>
    </citation>
    <scope>NUCLEOTIDE SEQUENCE [LARGE SCALE GENOMIC DNA]</scope>
</reference>
<evidence type="ECO:0008006" key="3">
    <source>
        <dbReference type="Google" id="ProtNLM"/>
    </source>
</evidence>
<dbReference type="AlphaFoldDB" id="A0AAV0WPM6"/>
<organism evidence="1 2">
    <name type="scientific">Macrosiphum euphorbiae</name>
    <name type="common">potato aphid</name>
    <dbReference type="NCBI Taxonomy" id="13131"/>
    <lineage>
        <taxon>Eukaryota</taxon>
        <taxon>Metazoa</taxon>
        <taxon>Ecdysozoa</taxon>
        <taxon>Arthropoda</taxon>
        <taxon>Hexapoda</taxon>
        <taxon>Insecta</taxon>
        <taxon>Pterygota</taxon>
        <taxon>Neoptera</taxon>
        <taxon>Paraneoptera</taxon>
        <taxon>Hemiptera</taxon>
        <taxon>Sternorrhyncha</taxon>
        <taxon>Aphidomorpha</taxon>
        <taxon>Aphidoidea</taxon>
        <taxon>Aphididae</taxon>
        <taxon>Macrosiphini</taxon>
        <taxon>Macrosiphum</taxon>
    </lineage>
</organism>
<protein>
    <recommendedName>
        <fullName evidence="3">DUF4371 domain-containing protein</fullName>
    </recommendedName>
</protein>